<feature type="compositionally biased region" description="Polar residues" evidence="1">
    <location>
        <begin position="51"/>
        <end position="73"/>
    </location>
</feature>
<dbReference type="EMBL" id="CALNXJ010000045">
    <property type="protein sequence ID" value="CAH3148727.1"/>
    <property type="molecule type" value="Genomic_DNA"/>
</dbReference>
<comment type="caution">
    <text evidence="2">The sequence shown here is derived from an EMBL/GenBank/DDBJ whole genome shotgun (WGS) entry which is preliminary data.</text>
</comment>
<feature type="compositionally biased region" description="Basic and acidic residues" evidence="1">
    <location>
        <begin position="86"/>
        <end position="96"/>
    </location>
</feature>
<accession>A0AAU9XHI0</accession>
<evidence type="ECO:0000313" key="3">
    <source>
        <dbReference type="Proteomes" id="UP001159428"/>
    </source>
</evidence>
<dbReference type="AlphaFoldDB" id="A0AAU9XHI0"/>
<protein>
    <recommendedName>
        <fullName evidence="4">Myb-like domain-containing protein</fullName>
    </recommendedName>
</protein>
<feature type="compositionally biased region" description="Low complexity" evidence="1">
    <location>
        <begin position="74"/>
        <end position="85"/>
    </location>
</feature>
<evidence type="ECO:0000313" key="2">
    <source>
        <dbReference type="EMBL" id="CAH3148727.1"/>
    </source>
</evidence>
<feature type="region of interest" description="Disordered" evidence="1">
    <location>
        <begin position="30"/>
        <end position="97"/>
    </location>
</feature>
<feature type="non-terminal residue" evidence="2">
    <location>
        <position position="1"/>
    </location>
</feature>
<dbReference type="Proteomes" id="UP001159428">
    <property type="component" value="Unassembled WGS sequence"/>
</dbReference>
<evidence type="ECO:0008006" key="4">
    <source>
        <dbReference type="Google" id="ProtNLM"/>
    </source>
</evidence>
<sequence length="131" mass="14645">YFFPSPSDPSFYGFYNGNAEYERQFFGNANDSYPGSGYRHQFSSEEMAARQSPSLASMEASQSPSLASIPSVESSNSGGNNNTNDSKGKKEVKDETWSQAEQKLLVQLWAENHELLESRGARTAWRKSRKS</sequence>
<organism evidence="2 3">
    <name type="scientific">Pocillopora meandrina</name>
    <dbReference type="NCBI Taxonomy" id="46732"/>
    <lineage>
        <taxon>Eukaryota</taxon>
        <taxon>Metazoa</taxon>
        <taxon>Cnidaria</taxon>
        <taxon>Anthozoa</taxon>
        <taxon>Hexacorallia</taxon>
        <taxon>Scleractinia</taxon>
        <taxon>Astrocoeniina</taxon>
        <taxon>Pocilloporidae</taxon>
        <taxon>Pocillopora</taxon>
    </lineage>
</organism>
<name>A0AAU9XHI0_9CNID</name>
<evidence type="ECO:0000256" key="1">
    <source>
        <dbReference type="SAM" id="MobiDB-lite"/>
    </source>
</evidence>
<proteinExistence type="predicted"/>
<reference evidence="2 3" key="1">
    <citation type="submission" date="2022-05" db="EMBL/GenBank/DDBJ databases">
        <authorList>
            <consortium name="Genoscope - CEA"/>
            <person name="William W."/>
        </authorList>
    </citation>
    <scope>NUCLEOTIDE SEQUENCE [LARGE SCALE GENOMIC DNA]</scope>
</reference>
<gene>
    <name evidence="2" type="ORF">PMEA_00024062</name>
</gene>
<keyword evidence="3" id="KW-1185">Reference proteome</keyword>